<name>A0A368X5H3_MARNT</name>
<dbReference type="Proteomes" id="UP000253647">
    <property type="component" value="Unassembled WGS sequence"/>
</dbReference>
<sequence>MSPFCFDSFADRYFEASSSAESEPELLFHMLMRRLLHPEATLQPQFSYKTRRGSFRADFLLITAKGEHILLEVDGKEFHDPVRDMFRDAFTLADQVVQHVYRFEAQTIFRGIWYAVFALYRHHDGVFTQPAIDEIRDKASRFVLADDMLPVDLPKCPEPITINPQRDFSAYMDHAGDILVRSGINERGAPLFGVDLIEFARQNPGKDIDWLTSEWKSRFLSPLPRIDIEALEREWDILFGNQNDDLDPDLFDRPYR</sequence>
<evidence type="ECO:0000313" key="1">
    <source>
        <dbReference type="EMBL" id="RCW62949.1"/>
    </source>
</evidence>
<proteinExistence type="predicted"/>
<reference evidence="1 2" key="1">
    <citation type="submission" date="2018-07" db="EMBL/GenBank/DDBJ databases">
        <title>Freshwater and sediment microbial communities from various areas in North America, analyzing microbe dynamics in response to fracking.</title>
        <authorList>
            <person name="Lamendella R."/>
        </authorList>
    </citation>
    <scope>NUCLEOTIDE SEQUENCE [LARGE SCALE GENOMIC DNA]</scope>
    <source>
        <strain evidence="1 2">105B</strain>
    </source>
</reference>
<dbReference type="RefSeq" id="WP_114435430.1">
    <property type="nucleotide sequence ID" value="NZ_QPJI01000020.1"/>
</dbReference>
<accession>A0A368X5H3</accession>
<evidence type="ECO:0000313" key="2">
    <source>
        <dbReference type="Proteomes" id="UP000253647"/>
    </source>
</evidence>
<organism evidence="1 2">
    <name type="scientific">Marinobacter nauticus</name>
    <name type="common">Marinobacter hydrocarbonoclasticus</name>
    <name type="synonym">Marinobacter aquaeolei</name>
    <dbReference type="NCBI Taxonomy" id="2743"/>
    <lineage>
        <taxon>Bacteria</taxon>
        <taxon>Pseudomonadati</taxon>
        <taxon>Pseudomonadota</taxon>
        <taxon>Gammaproteobacteria</taxon>
        <taxon>Pseudomonadales</taxon>
        <taxon>Marinobacteraceae</taxon>
        <taxon>Marinobacter</taxon>
    </lineage>
</organism>
<protein>
    <submittedName>
        <fullName evidence="1">Uncharacterized protein</fullName>
    </submittedName>
</protein>
<comment type="caution">
    <text evidence="1">The sequence shown here is derived from an EMBL/GenBank/DDBJ whole genome shotgun (WGS) entry which is preliminary data.</text>
</comment>
<gene>
    <name evidence="1" type="ORF">DET61_12071</name>
</gene>
<dbReference type="EMBL" id="QPJI01000020">
    <property type="protein sequence ID" value="RCW62949.1"/>
    <property type="molecule type" value="Genomic_DNA"/>
</dbReference>
<dbReference type="AlphaFoldDB" id="A0A368X5H3"/>